<feature type="compositionally biased region" description="Polar residues" evidence="1">
    <location>
        <begin position="348"/>
        <end position="361"/>
    </location>
</feature>
<gene>
    <name evidence="2" type="ORF">BOTBODRAFT_181636</name>
</gene>
<dbReference type="Proteomes" id="UP000027195">
    <property type="component" value="Unassembled WGS sequence"/>
</dbReference>
<protein>
    <recommendedName>
        <fullName evidence="4">Retrotransposon gag domain-containing protein</fullName>
    </recommendedName>
</protein>
<feature type="region of interest" description="Disordered" evidence="1">
    <location>
        <begin position="311"/>
        <end position="365"/>
    </location>
</feature>
<evidence type="ECO:0000256" key="1">
    <source>
        <dbReference type="SAM" id="MobiDB-lite"/>
    </source>
</evidence>
<sequence length="587" mass="66546">MNFLQLWGDEQQRGIDAWFENLLRETTNLTESQACDAFGFLLHAGSPADAWYEDLHDNIRLRWSSLVAAFSSVWPVSRKLLCADGALHTRRMEREEERARLKDEEVLRAVEQELEWATEEEDYMWWAYLEEKKRLALDARREAALDEDWAEFEDWERLVEAACAEDERVRREYEAQEIAYEEEDLAWRTEEERLEERWRAETTTLEAEGRRLAEELAAARARRVEGILRVVAEVEDRRRRRRQEATTTTGGDDDDRRRRRRQEATRRRTTAHCGRRPLYTTPAALAVPLNTTVTYPPSLETVAADVLEPTVEKPPDSLGTGVITSATPRGDAVTGRARLEREGDANGQVRNANELSSQPQRELSIGGDRRRGIVVLPPTKHPTAITSIPSIACPQLHDDERPPTSKHSTEPAPYPPLPRERLPCTANSSIPPWVDRLVRSLRPNDSSIAMQSLRTNDHPAPTKHPTAITSTVPITHPYPPSLQHDRTHSLCTKDSSFVAQSSTSNDRPAPTKHPTTRFHASLISIVSTATLIFHDGTRPKDFVQPPAVSDPPALTKHPTALSPATPITRAQQDYIFIFTTPNICQYS</sequence>
<evidence type="ECO:0008006" key="4">
    <source>
        <dbReference type="Google" id="ProtNLM"/>
    </source>
</evidence>
<dbReference type="EMBL" id="KL198138">
    <property type="protein sequence ID" value="KDQ06398.1"/>
    <property type="molecule type" value="Genomic_DNA"/>
</dbReference>
<feature type="region of interest" description="Disordered" evidence="1">
    <location>
        <begin position="238"/>
        <end position="277"/>
    </location>
</feature>
<proteinExistence type="predicted"/>
<dbReference type="HOGENOM" id="CLU_464583_0_0_1"/>
<name>A0A067LT05_BOTB1</name>
<organism evidence="2 3">
    <name type="scientific">Botryobasidium botryosum (strain FD-172 SS1)</name>
    <dbReference type="NCBI Taxonomy" id="930990"/>
    <lineage>
        <taxon>Eukaryota</taxon>
        <taxon>Fungi</taxon>
        <taxon>Dikarya</taxon>
        <taxon>Basidiomycota</taxon>
        <taxon>Agaricomycotina</taxon>
        <taxon>Agaricomycetes</taxon>
        <taxon>Cantharellales</taxon>
        <taxon>Botryobasidiaceae</taxon>
        <taxon>Botryobasidium</taxon>
    </lineage>
</organism>
<dbReference type="AlphaFoldDB" id="A0A067LT05"/>
<feature type="compositionally biased region" description="Polar residues" evidence="1">
    <location>
        <begin position="496"/>
        <end position="506"/>
    </location>
</feature>
<evidence type="ECO:0000313" key="3">
    <source>
        <dbReference type="Proteomes" id="UP000027195"/>
    </source>
</evidence>
<keyword evidence="3" id="KW-1185">Reference proteome</keyword>
<evidence type="ECO:0000313" key="2">
    <source>
        <dbReference type="EMBL" id="KDQ06398.1"/>
    </source>
</evidence>
<feature type="region of interest" description="Disordered" evidence="1">
    <location>
        <begin position="392"/>
        <end position="425"/>
    </location>
</feature>
<accession>A0A067LT05</accession>
<feature type="compositionally biased region" description="Basic residues" evidence="1">
    <location>
        <begin position="257"/>
        <end position="275"/>
    </location>
</feature>
<reference evidence="3" key="1">
    <citation type="journal article" date="2014" name="Proc. Natl. Acad. Sci. U.S.A.">
        <title>Extensive sampling of basidiomycete genomes demonstrates inadequacy of the white-rot/brown-rot paradigm for wood decay fungi.</title>
        <authorList>
            <person name="Riley R."/>
            <person name="Salamov A.A."/>
            <person name="Brown D.W."/>
            <person name="Nagy L.G."/>
            <person name="Floudas D."/>
            <person name="Held B.W."/>
            <person name="Levasseur A."/>
            <person name="Lombard V."/>
            <person name="Morin E."/>
            <person name="Otillar R."/>
            <person name="Lindquist E.A."/>
            <person name="Sun H."/>
            <person name="LaButti K.M."/>
            <person name="Schmutz J."/>
            <person name="Jabbour D."/>
            <person name="Luo H."/>
            <person name="Baker S.E."/>
            <person name="Pisabarro A.G."/>
            <person name="Walton J.D."/>
            <person name="Blanchette R.A."/>
            <person name="Henrissat B."/>
            <person name="Martin F."/>
            <person name="Cullen D."/>
            <person name="Hibbett D.S."/>
            <person name="Grigoriev I.V."/>
        </authorList>
    </citation>
    <scope>NUCLEOTIDE SEQUENCE [LARGE SCALE GENOMIC DNA]</scope>
    <source>
        <strain evidence="3">FD-172 SS1</strain>
    </source>
</reference>
<feature type="compositionally biased region" description="Basic and acidic residues" evidence="1">
    <location>
        <begin position="396"/>
        <end position="409"/>
    </location>
</feature>
<dbReference type="InParanoid" id="A0A067LT05"/>
<feature type="region of interest" description="Disordered" evidence="1">
    <location>
        <begin position="496"/>
        <end position="515"/>
    </location>
</feature>
<feature type="region of interest" description="Disordered" evidence="1">
    <location>
        <begin position="454"/>
        <end position="473"/>
    </location>
</feature>